<organism evidence="3 4">
    <name type="scientific">Ornithinicoccus hortensis</name>
    <dbReference type="NCBI Taxonomy" id="82346"/>
    <lineage>
        <taxon>Bacteria</taxon>
        <taxon>Bacillati</taxon>
        <taxon>Actinomycetota</taxon>
        <taxon>Actinomycetes</taxon>
        <taxon>Micrococcales</taxon>
        <taxon>Intrasporangiaceae</taxon>
        <taxon>Ornithinicoccus</taxon>
    </lineage>
</organism>
<accession>A0A542YU78</accession>
<dbReference type="SUPFAM" id="SSF54909">
    <property type="entry name" value="Dimeric alpha+beta barrel"/>
    <property type="match status" value="1"/>
</dbReference>
<feature type="domain" description="YCII-related" evidence="2">
    <location>
        <begin position="5"/>
        <end position="97"/>
    </location>
</feature>
<comment type="similarity">
    <text evidence="1">Belongs to the YciI family.</text>
</comment>
<keyword evidence="4" id="KW-1185">Reference proteome</keyword>
<evidence type="ECO:0000256" key="1">
    <source>
        <dbReference type="ARBA" id="ARBA00007689"/>
    </source>
</evidence>
<dbReference type="EMBL" id="VFOP01000001">
    <property type="protein sequence ID" value="TQL51631.1"/>
    <property type="molecule type" value="Genomic_DNA"/>
</dbReference>
<dbReference type="Pfam" id="PF03795">
    <property type="entry name" value="YCII"/>
    <property type="match status" value="1"/>
</dbReference>
<evidence type="ECO:0000313" key="4">
    <source>
        <dbReference type="Proteomes" id="UP000319516"/>
    </source>
</evidence>
<proteinExistence type="inferred from homology"/>
<protein>
    <recommendedName>
        <fullName evidence="2">YCII-related domain-containing protein</fullName>
    </recommendedName>
</protein>
<dbReference type="RefSeq" id="WP_170230729.1">
    <property type="nucleotide sequence ID" value="NZ_BAAAIK010000011.1"/>
</dbReference>
<dbReference type="InterPro" id="IPR005545">
    <property type="entry name" value="YCII"/>
</dbReference>
<dbReference type="InterPro" id="IPR011008">
    <property type="entry name" value="Dimeric_a/b-barrel"/>
</dbReference>
<dbReference type="Proteomes" id="UP000319516">
    <property type="component" value="Unassembled WGS sequence"/>
</dbReference>
<gene>
    <name evidence="3" type="ORF">FB467_2781</name>
</gene>
<evidence type="ECO:0000259" key="2">
    <source>
        <dbReference type="Pfam" id="PF03795"/>
    </source>
</evidence>
<dbReference type="PANTHER" id="PTHR35174:SF3">
    <property type="entry name" value="BLL7171 PROTEIN"/>
    <property type="match status" value="1"/>
</dbReference>
<reference evidence="3 4" key="1">
    <citation type="submission" date="2019-06" db="EMBL/GenBank/DDBJ databases">
        <title>Sequencing the genomes of 1000 actinobacteria strains.</title>
        <authorList>
            <person name="Klenk H.-P."/>
        </authorList>
    </citation>
    <scope>NUCLEOTIDE SEQUENCE [LARGE SCALE GENOMIC DNA]</scope>
    <source>
        <strain evidence="3 4">DSM 12335</strain>
    </source>
</reference>
<name>A0A542YU78_9MICO</name>
<dbReference type="PANTHER" id="PTHR35174">
    <property type="entry name" value="BLL7171 PROTEIN-RELATED"/>
    <property type="match status" value="1"/>
</dbReference>
<evidence type="ECO:0000313" key="3">
    <source>
        <dbReference type="EMBL" id="TQL51631.1"/>
    </source>
</evidence>
<dbReference type="Gene3D" id="3.30.70.1060">
    <property type="entry name" value="Dimeric alpha+beta barrel"/>
    <property type="match status" value="1"/>
</dbReference>
<sequence length="124" mass="13803">MSDDYLVLLPDDEDRWADAPPEVRQETYQRHVEFARLLAERGHTVLGGAELEHSREARVVRGTLDDIQVTQGPYAETVEQLSGYYLGRSDDLDDLLQVCGLLAGPDAVEVRRVVPDSDPAAGQR</sequence>
<dbReference type="AlphaFoldDB" id="A0A542YU78"/>
<comment type="caution">
    <text evidence="3">The sequence shown here is derived from an EMBL/GenBank/DDBJ whole genome shotgun (WGS) entry which is preliminary data.</text>
</comment>